<dbReference type="SUPFAM" id="SSF53335">
    <property type="entry name" value="S-adenosyl-L-methionine-dependent methyltransferases"/>
    <property type="match status" value="1"/>
</dbReference>
<dbReference type="InterPro" id="IPR029063">
    <property type="entry name" value="SAM-dependent_MTases_sf"/>
</dbReference>
<dbReference type="AlphaFoldDB" id="A0AAW9DN67"/>
<name>A0AAW9DN67_ACIAO</name>
<evidence type="ECO:0000259" key="1">
    <source>
        <dbReference type="Pfam" id="PF08241"/>
    </source>
</evidence>
<proteinExistence type="predicted"/>
<dbReference type="Proteomes" id="UP001279553">
    <property type="component" value="Unassembled WGS sequence"/>
</dbReference>
<dbReference type="RefSeq" id="WP_319613549.1">
    <property type="nucleotide sequence ID" value="NZ_JAWXYB010000018.1"/>
</dbReference>
<protein>
    <submittedName>
        <fullName evidence="2">Methyltransferase domain-containing protein</fullName>
    </submittedName>
</protein>
<accession>A0AAW9DN67</accession>
<keyword evidence="2" id="KW-0489">Methyltransferase</keyword>
<dbReference type="InterPro" id="IPR013216">
    <property type="entry name" value="Methyltransf_11"/>
</dbReference>
<gene>
    <name evidence="2" type="ORF">SIL87_07540</name>
</gene>
<dbReference type="Pfam" id="PF08241">
    <property type="entry name" value="Methyltransf_11"/>
    <property type="match status" value="1"/>
</dbReference>
<dbReference type="EMBL" id="JAWXYB010000018">
    <property type="protein sequence ID" value="MDX5930614.1"/>
    <property type="molecule type" value="Genomic_DNA"/>
</dbReference>
<keyword evidence="2" id="KW-0808">Transferase</keyword>
<comment type="caution">
    <text evidence="2">The sequence shown here is derived from an EMBL/GenBank/DDBJ whole genome shotgun (WGS) entry which is preliminary data.</text>
</comment>
<reference evidence="2 3" key="1">
    <citation type="submission" date="2023-11" db="EMBL/GenBank/DDBJ databases">
        <title>MicrobeMod: A computational toolkit for identifying prokaryotic methylation and restriction-modification with nanopore sequencing.</title>
        <authorList>
            <person name="Crits-Christoph A."/>
            <person name="Kang S.C."/>
            <person name="Lee H."/>
            <person name="Ostrov N."/>
        </authorList>
    </citation>
    <scope>NUCLEOTIDE SEQUENCE [LARGE SCALE GENOMIC DNA]</scope>
    <source>
        <strain evidence="2 3">DSMZ 700</strain>
    </source>
</reference>
<keyword evidence="3" id="KW-1185">Reference proteome</keyword>
<evidence type="ECO:0000313" key="3">
    <source>
        <dbReference type="Proteomes" id="UP001279553"/>
    </source>
</evidence>
<evidence type="ECO:0000313" key="2">
    <source>
        <dbReference type="EMBL" id="MDX5930614.1"/>
    </source>
</evidence>
<dbReference type="Gene3D" id="3.40.50.150">
    <property type="entry name" value="Vaccinia Virus protein VP39"/>
    <property type="match status" value="1"/>
</dbReference>
<feature type="domain" description="Methyltransferase type 11" evidence="1">
    <location>
        <begin position="50"/>
        <end position="130"/>
    </location>
</feature>
<organism evidence="2 3">
    <name type="scientific">Acidiphilium acidophilum</name>
    <name type="common">Thiobacillus acidophilus</name>
    <dbReference type="NCBI Taxonomy" id="76588"/>
    <lineage>
        <taxon>Bacteria</taxon>
        <taxon>Pseudomonadati</taxon>
        <taxon>Pseudomonadota</taxon>
        <taxon>Alphaproteobacteria</taxon>
        <taxon>Acetobacterales</taxon>
        <taxon>Acidocellaceae</taxon>
        <taxon>Acidiphilium</taxon>
    </lineage>
</organism>
<dbReference type="GO" id="GO:0032259">
    <property type="term" value="P:methylation"/>
    <property type="evidence" value="ECO:0007669"/>
    <property type="project" value="UniProtKB-KW"/>
</dbReference>
<dbReference type="GO" id="GO:0008757">
    <property type="term" value="F:S-adenosylmethionine-dependent methyltransferase activity"/>
    <property type="evidence" value="ECO:0007669"/>
    <property type="project" value="InterPro"/>
</dbReference>
<sequence>MSIDATTMADFYATRHGVMAARQIRARLGVLWPDATGLDVLGLGYAAPYVRLWREQAARCVMITPAQMGAARWPASRPNASAAAEEDCLPLADVSIDRLLLIHGLEHAESARRMLREAWRVLRPEGRMIVVVPNRASLWAYLERTPFGHGQPYSAAQLGRLLAGSLFRVERRDVALLIPPLGFGKDLSTADLLERLGRRAMPQLGGVVVAEAVKDVAGVIPLMQGRRRLVLARSG</sequence>